<accession>A0A0F9PFY6</accession>
<dbReference type="EMBL" id="LAZR01005440">
    <property type="protein sequence ID" value="KKM99935.1"/>
    <property type="molecule type" value="Genomic_DNA"/>
</dbReference>
<reference evidence="1" key="1">
    <citation type="journal article" date="2015" name="Nature">
        <title>Complex archaea that bridge the gap between prokaryotes and eukaryotes.</title>
        <authorList>
            <person name="Spang A."/>
            <person name="Saw J.H."/>
            <person name="Jorgensen S.L."/>
            <person name="Zaremba-Niedzwiedzka K."/>
            <person name="Martijn J."/>
            <person name="Lind A.E."/>
            <person name="van Eijk R."/>
            <person name="Schleper C."/>
            <person name="Guy L."/>
            <person name="Ettema T.J."/>
        </authorList>
    </citation>
    <scope>NUCLEOTIDE SEQUENCE</scope>
</reference>
<dbReference type="AlphaFoldDB" id="A0A0F9PFY6"/>
<proteinExistence type="predicted"/>
<evidence type="ECO:0000313" key="1">
    <source>
        <dbReference type="EMBL" id="KKM99935.1"/>
    </source>
</evidence>
<organism evidence="1">
    <name type="scientific">marine sediment metagenome</name>
    <dbReference type="NCBI Taxonomy" id="412755"/>
    <lineage>
        <taxon>unclassified sequences</taxon>
        <taxon>metagenomes</taxon>
        <taxon>ecological metagenomes</taxon>
    </lineage>
</organism>
<gene>
    <name evidence="1" type="ORF">LCGC14_1142910</name>
</gene>
<protein>
    <submittedName>
        <fullName evidence="1">Uncharacterized protein</fullName>
    </submittedName>
</protein>
<sequence length="181" mass="20688">MNETLKTFDYIYEESKEGNTIKVFRFIIQKDEGQVFIRIEEYGSPGGKPGPFMCKGLRGLNLKPEILPDMISALRKIISRISKKESNIIEKSKRILIFDAGAYGSAAVRPFTIRFQDYPSRGPSVIIKRQQKDSNLPACQQEWHSLQSDRSTGRARIPINVLPKFIDALQQAQEILEEIEK</sequence>
<comment type="caution">
    <text evidence="1">The sequence shown here is derived from an EMBL/GenBank/DDBJ whole genome shotgun (WGS) entry which is preliminary data.</text>
</comment>
<name>A0A0F9PFY6_9ZZZZ</name>